<evidence type="ECO:0000256" key="2">
    <source>
        <dbReference type="SAM" id="Phobius"/>
    </source>
</evidence>
<dbReference type="Pfam" id="PF11188">
    <property type="entry name" value="DUF2975"/>
    <property type="match status" value="1"/>
</dbReference>
<reference evidence="3 4" key="1">
    <citation type="journal article" date="2015" name="Nature">
        <title>rRNA introns, odd ribosomes, and small enigmatic genomes across a large radiation of phyla.</title>
        <authorList>
            <person name="Brown C.T."/>
            <person name="Hug L.A."/>
            <person name="Thomas B.C."/>
            <person name="Sharon I."/>
            <person name="Castelle C.J."/>
            <person name="Singh A."/>
            <person name="Wilkins M.J."/>
            <person name="Williams K.H."/>
            <person name="Banfield J.F."/>
        </authorList>
    </citation>
    <scope>NUCLEOTIDE SEQUENCE [LARGE SCALE GENOMIC DNA]</scope>
</reference>
<keyword evidence="2" id="KW-1133">Transmembrane helix</keyword>
<dbReference type="Proteomes" id="UP000034753">
    <property type="component" value="Unassembled WGS sequence"/>
</dbReference>
<evidence type="ECO:0000313" key="4">
    <source>
        <dbReference type="Proteomes" id="UP000034753"/>
    </source>
</evidence>
<evidence type="ECO:0008006" key="5">
    <source>
        <dbReference type="Google" id="ProtNLM"/>
    </source>
</evidence>
<accession>A0A0G0YPU1</accession>
<organism evidence="3 4">
    <name type="scientific">Candidatus Daviesbacteria bacterium GW2011_GWB1_41_5</name>
    <dbReference type="NCBI Taxonomy" id="1618429"/>
    <lineage>
        <taxon>Bacteria</taxon>
        <taxon>Candidatus Daviesiibacteriota</taxon>
    </lineage>
</organism>
<feature type="transmembrane region" description="Helical" evidence="2">
    <location>
        <begin position="114"/>
        <end position="134"/>
    </location>
</feature>
<dbReference type="EMBL" id="LCBN01000068">
    <property type="protein sequence ID" value="KKS11661.1"/>
    <property type="molecule type" value="Genomic_DNA"/>
</dbReference>
<keyword evidence="2" id="KW-0812">Transmembrane</keyword>
<dbReference type="PATRIC" id="fig|1618429.3.peg.1088"/>
<evidence type="ECO:0000256" key="1">
    <source>
        <dbReference type="SAM" id="MobiDB-lite"/>
    </source>
</evidence>
<gene>
    <name evidence="3" type="ORF">UU67_C0068G0008</name>
</gene>
<feature type="transmembrane region" description="Helical" evidence="2">
    <location>
        <begin position="140"/>
        <end position="163"/>
    </location>
</feature>
<protein>
    <recommendedName>
        <fullName evidence="5">DUF2975 domain-containing protein</fullName>
    </recommendedName>
</protein>
<evidence type="ECO:0000313" key="3">
    <source>
        <dbReference type="EMBL" id="KKS11661.1"/>
    </source>
</evidence>
<dbReference type="InterPro" id="IPR021354">
    <property type="entry name" value="DUF2975"/>
</dbReference>
<dbReference type="AlphaFoldDB" id="A0A0G0YPU1"/>
<proteinExistence type="predicted"/>
<name>A0A0G0YPU1_9BACT</name>
<keyword evidence="2" id="KW-0472">Membrane</keyword>
<feature type="transmembrane region" description="Helical" evidence="2">
    <location>
        <begin position="28"/>
        <end position="52"/>
    </location>
</feature>
<feature type="transmembrane region" description="Helical" evidence="2">
    <location>
        <begin position="72"/>
        <end position="93"/>
    </location>
</feature>
<sequence>MNTSMSAQGAAPADGQGSASGGKQVSTLFLKGAICVIGLGVLAFCIFAIPAISSGVGVEWPRLAYLKYPILILGYLSAVPFFFALHQALKLLSYIDKKTAFSDSSVRALKYIKYCGIVMSILYLASLPIIFQIADADDAPGLVVIGMLMTAAPIVVAVFAAVLQKLLQNAIDIKSENELTV</sequence>
<feature type="region of interest" description="Disordered" evidence="1">
    <location>
        <begin position="1"/>
        <end position="20"/>
    </location>
</feature>
<comment type="caution">
    <text evidence="3">The sequence shown here is derived from an EMBL/GenBank/DDBJ whole genome shotgun (WGS) entry which is preliminary data.</text>
</comment>